<evidence type="ECO:0000313" key="2">
    <source>
        <dbReference type="Proteomes" id="UP001595976"/>
    </source>
</evidence>
<dbReference type="EMBL" id="JBHSLI010000005">
    <property type="protein sequence ID" value="MFC5294148.1"/>
    <property type="molecule type" value="Genomic_DNA"/>
</dbReference>
<proteinExistence type="predicted"/>
<dbReference type="RefSeq" id="WP_158443912.1">
    <property type="nucleotide sequence ID" value="NZ_JAOAOS010000005.1"/>
</dbReference>
<reference evidence="2" key="1">
    <citation type="journal article" date="2019" name="Int. J. Syst. Evol. Microbiol.">
        <title>The Global Catalogue of Microorganisms (GCM) 10K type strain sequencing project: providing services to taxonomists for standard genome sequencing and annotation.</title>
        <authorList>
            <consortium name="The Broad Institute Genomics Platform"/>
            <consortium name="The Broad Institute Genome Sequencing Center for Infectious Disease"/>
            <person name="Wu L."/>
            <person name="Ma J."/>
        </authorList>
    </citation>
    <scope>NUCLEOTIDE SEQUENCE [LARGE SCALE GENOMIC DNA]</scope>
    <source>
        <strain evidence="2">CGMCC 1.15643</strain>
    </source>
</reference>
<comment type="caution">
    <text evidence="1">The sequence shown here is derived from an EMBL/GenBank/DDBJ whole genome shotgun (WGS) entry which is preliminary data.</text>
</comment>
<gene>
    <name evidence="1" type="ORF">ACFPK2_14250</name>
</gene>
<organism evidence="1 2">
    <name type="scientific">Bosea minatitlanensis</name>
    <dbReference type="NCBI Taxonomy" id="128782"/>
    <lineage>
        <taxon>Bacteria</taxon>
        <taxon>Pseudomonadati</taxon>
        <taxon>Pseudomonadota</taxon>
        <taxon>Alphaproteobacteria</taxon>
        <taxon>Hyphomicrobiales</taxon>
        <taxon>Boseaceae</taxon>
        <taxon>Bosea</taxon>
    </lineage>
</organism>
<sequence length="142" mass="15010">MQVEHYIGGAERVSTIQVNSGLQNVVLSVKVPNLTPADVVSIQAQAEITNNLSFNVGVGRMILRSPIGPDNVGSGTYVLPAAMDNVDPYYLHHKVLNLATSDSGVTGDAYYNLIVYAVSSAGSGLIQVESGYGTIRAIVMRS</sequence>
<dbReference type="Proteomes" id="UP001595976">
    <property type="component" value="Unassembled WGS sequence"/>
</dbReference>
<keyword evidence="2" id="KW-1185">Reference proteome</keyword>
<name>A0ABW0F660_9HYPH</name>
<protein>
    <submittedName>
        <fullName evidence="1">Uncharacterized protein</fullName>
    </submittedName>
</protein>
<evidence type="ECO:0000313" key="1">
    <source>
        <dbReference type="EMBL" id="MFC5294148.1"/>
    </source>
</evidence>
<accession>A0ABW0F660</accession>